<dbReference type="EnsemblPlants" id="AUR62020885-RA">
    <property type="protein sequence ID" value="AUR62020885-RA:cds"/>
    <property type="gene ID" value="AUR62020885"/>
</dbReference>
<dbReference type="SUPFAM" id="SSF52047">
    <property type="entry name" value="RNI-like"/>
    <property type="match status" value="1"/>
</dbReference>
<dbReference type="AlphaFoldDB" id="A0A803LZI4"/>
<keyword evidence="3" id="KW-1185">Reference proteome</keyword>
<dbReference type="SMART" id="SM00256">
    <property type="entry name" value="FBOX"/>
    <property type="match status" value="1"/>
</dbReference>
<name>A0A803LZI4_CHEQI</name>
<dbReference type="Gene3D" id="1.20.1280.50">
    <property type="match status" value="1"/>
</dbReference>
<dbReference type="Pfam" id="PF24758">
    <property type="entry name" value="LRR_At5g56370"/>
    <property type="match status" value="1"/>
</dbReference>
<dbReference type="PANTHER" id="PTHR31900:SF27">
    <property type="entry name" value="FBD DOMAIN-CONTAINING PROTEIN"/>
    <property type="match status" value="1"/>
</dbReference>
<dbReference type="InterPro" id="IPR055411">
    <property type="entry name" value="LRR_FXL15/At3g58940/PEG3-like"/>
</dbReference>
<dbReference type="InterPro" id="IPR050232">
    <property type="entry name" value="FBL13/AtMIF1-like"/>
</dbReference>
<feature type="domain" description="F-box" evidence="1">
    <location>
        <begin position="18"/>
        <end position="63"/>
    </location>
</feature>
<evidence type="ECO:0000313" key="2">
    <source>
        <dbReference type="EnsemblPlants" id="AUR62020885-RA:cds"/>
    </source>
</evidence>
<proteinExistence type="predicted"/>
<dbReference type="Proteomes" id="UP000596660">
    <property type="component" value="Unplaced"/>
</dbReference>
<protein>
    <recommendedName>
        <fullName evidence="1">F-box domain-containing protein</fullName>
    </recommendedName>
</protein>
<evidence type="ECO:0000259" key="1">
    <source>
        <dbReference type="PROSITE" id="PS50181"/>
    </source>
</evidence>
<reference evidence="2" key="1">
    <citation type="journal article" date="2017" name="Nature">
        <title>The genome of Chenopodium quinoa.</title>
        <authorList>
            <person name="Jarvis D.E."/>
            <person name="Ho Y.S."/>
            <person name="Lightfoot D.J."/>
            <person name="Schmoeckel S.M."/>
            <person name="Li B."/>
            <person name="Borm T.J.A."/>
            <person name="Ohyanagi H."/>
            <person name="Mineta K."/>
            <person name="Michell C.T."/>
            <person name="Saber N."/>
            <person name="Kharbatia N.M."/>
            <person name="Rupper R.R."/>
            <person name="Sharp A.R."/>
            <person name="Dally N."/>
            <person name="Boughton B.A."/>
            <person name="Woo Y.H."/>
            <person name="Gao G."/>
            <person name="Schijlen E.G.W.M."/>
            <person name="Guo X."/>
            <person name="Momin A.A."/>
            <person name="Negrao S."/>
            <person name="Al-Babili S."/>
            <person name="Gehring C."/>
            <person name="Roessner U."/>
            <person name="Jung C."/>
            <person name="Murphy K."/>
            <person name="Arold S.T."/>
            <person name="Gojobori T."/>
            <person name="van der Linden C.G."/>
            <person name="van Loo E.N."/>
            <person name="Jellen E.N."/>
            <person name="Maughan P.J."/>
            <person name="Tester M."/>
        </authorList>
    </citation>
    <scope>NUCLEOTIDE SEQUENCE [LARGE SCALE GENOMIC DNA]</scope>
    <source>
        <strain evidence="2">cv. PI 614886</strain>
    </source>
</reference>
<dbReference type="Gramene" id="AUR62020885-RA">
    <property type="protein sequence ID" value="AUR62020885-RA:cds"/>
    <property type="gene ID" value="AUR62020885"/>
</dbReference>
<dbReference type="PROSITE" id="PS50181">
    <property type="entry name" value="FBOX"/>
    <property type="match status" value="1"/>
</dbReference>
<dbReference type="PANTHER" id="PTHR31900">
    <property type="entry name" value="F-BOX/RNI SUPERFAMILY PROTEIN-RELATED"/>
    <property type="match status" value="1"/>
</dbReference>
<dbReference type="InterPro" id="IPR001810">
    <property type="entry name" value="F-box_dom"/>
</dbReference>
<sequence length="405" mass="46206">MMLNKLQNGNEGTTLIKEDRISHLPDHILGEILAFIPLKDAVATSVLSRRWRRVFTWVTYLNLDDTPNCHDYCLMRTPHTIDSFPNFKMYVDKVLQLCHSNNMDISTYILHFGKRKGCFHNLCFEGCLPVLDPMHLDAWISFPLACGVKVLDIIARVRKPSKIPSALYRCPTLEVLKLDVNVNNLDLNISFRIHLPNLKVIHLTFLKHTPNDDSVAMLVASCPSLQDLVLNAECFININLITSQSLRRLVINFSGNTWIDITSFTTKRLPRREFELDVPNLEHLTYVDSAVVIYSITKMNNLVNAQVDVTDLYFDGSIFGIFSGLSNVQSLYLMSRTTNTMALMACGTIINLKLPLFGNLKHLQLGCEGYYNWNNVLIELLHRAPFLETLTFMEVSVIYLYSSLN</sequence>
<dbReference type="Gene3D" id="3.80.10.10">
    <property type="entry name" value="Ribonuclease Inhibitor"/>
    <property type="match status" value="1"/>
</dbReference>
<reference evidence="2" key="2">
    <citation type="submission" date="2021-03" db="UniProtKB">
        <authorList>
            <consortium name="EnsemblPlants"/>
        </authorList>
    </citation>
    <scope>IDENTIFICATION</scope>
</reference>
<organism evidence="2 3">
    <name type="scientific">Chenopodium quinoa</name>
    <name type="common">Quinoa</name>
    <dbReference type="NCBI Taxonomy" id="63459"/>
    <lineage>
        <taxon>Eukaryota</taxon>
        <taxon>Viridiplantae</taxon>
        <taxon>Streptophyta</taxon>
        <taxon>Embryophyta</taxon>
        <taxon>Tracheophyta</taxon>
        <taxon>Spermatophyta</taxon>
        <taxon>Magnoliopsida</taxon>
        <taxon>eudicotyledons</taxon>
        <taxon>Gunneridae</taxon>
        <taxon>Pentapetalae</taxon>
        <taxon>Caryophyllales</taxon>
        <taxon>Chenopodiaceae</taxon>
        <taxon>Chenopodioideae</taxon>
        <taxon>Atripliceae</taxon>
        <taxon>Chenopodium</taxon>
    </lineage>
</organism>
<dbReference type="InterPro" id="IPR053781">
    <property type="entry name" value="F-box_AtFBL13-like"/>
</dbReference>
<evidence type="ECO:0000313" key="3">
    <source>
        <dbReference type="Proteomes" id="UP000596660"/>
    </source>
</evidence>
<accession>A0A803LZI4</accession>
<dbReference type="InterPro" id="IPR032675">
    <property type="entry name" value="LRR_dom_sf"/>
</dbReference>
<dbReference type="Pfam" id="PF00646">
    <property type="entry name" value="F-box"/>
    <property type="match status" value="1"/>
</dbReference>
<dbReference type="InterPro" id="IPR036047">
    <property type="entry name" value="F-box-like_dom_sf"/>
</dbReference>
<dbReference type="CDD" id="cd22160">
    <property type="entry name" value="F-box_AtFBL13-like"/>
    <property type="match status" value="1"/>
</dbReference>
<dbReference type="SUPFAM" id="SSF81383">
    <property type="entry name" value="F-box domain"/>
    <property type="match status" value="1"/>
</dbReference>